<evidence type="ECO:0000313" key="2">
    <source>
        <dbReference type="EMBL" id="MCI11725.1"/>
    </source>
</evidence>
<feature type="non-terminal residue" evidence="2">
    <location>
        <position position="1"/>
    </location>
</feature>
<feature type="compositionally biased region" description="Basic and acidic residues" evidence="1">
    <location>
        <begin position="1"/>
        <end position="16"/>
    </location>
</feature>
<dbReference type="AlphaFoldDB" id="A0A392PLF1"/>
<keyword evidence="3" id="KW-1185">Reference proteome</keyword>
<comment type="caution">
    <text evidence="2">The sequence shown here is derived from an EMBL/GenBank/DDBJ whole genome shotgun (WGS) entry which is preliminary data.</text>
</comment>
<sequence>SWESESRKCTGRDAGRNRKPYGKGLIKSRAKGWEENAELSYFSIVNSLTPFSAFQVQKSMRMFLGTPY</sequence>
<feature type="region of interest" description="Disordered" evidence="1">
    <location>
        <begin position="1"/>
        <end position="21"/>
    </location>
</feature>
<accession>A0A392PLF1</accession>
<dbReference type="Proteomes" id="UP000265520">
    <property type="component" value="Unassembled WGS sequence"/>
</dbReference>
<evidence type="ECO:0000313" key="3">
    <source>
        <dbReference type="Proteomes" id="UP000265520"/>
    </source>
</evidence>
<name>A0A392PLF1_9FABA</name>
<reference evidence="2 3" key="1">
    <citation type="journal article" date="2018" name="Front. Plant Sci.">
        <title>Red Clover (Trifolium pratense) and Zigzag Clover (T. medium) - A Picture of Genomic Similarities and Differences.</title>
        <authorList>
            <person name="Dluhosova J."/>
            <person name="Istvanek J."/>
            <person name="Nedelnik J."/>
            <person name="Repkova J."/>
        </authorList>
    </citation>
    <scope>NUCLEOTIDE SEQUENCE [LARGE SCALE GENOMIC DNA]</scope>
    <source>
        <strain evidence="3">cv. 10/8</strain>
        <tissue evidence="2">Leaf</tissue>
    </source>
</reference>
<protein>
    <submittedName>
        <fullName evidence="2">Uncharacterized protein</fullName>
    </submittedName>
</protein>
<proteinExistence type="predicted"/>
<evidence type="ECO:0000256" key="1">
    <source>
        <dbReference type="SAM" id="MobiDB-lite"/>
    </source>
</evidence>
<organism evidence="2 3">
    <name type="scientific">Trifolium medium</name>
    <dbReference type="NCBI Taxonomy" id="97028"/>
    <lineage>
        <taxon>Eukaryota</taxon>
        <taxon>Viridiplantae</taxon>
        <taxon>Streptophyta</taxon>
        <taxon>Embryophyta</taxon>
        <taxon>Tracheophyta</taxon>
        <taxon>Spermatophyta</taxon>
        <taxon>Magnoliopsida</taxon>
        <taxon>eudicotyledons</taxon>
        <taxon>Gunneridae</taxon>
        <taxon>Pentapetalae</taxon>
        <taxon>rosids</taxon>
        <taxon>fabids</taxon>
        <taxon>Fabales</taxon>
        <taxon>Fabaceae</taxon>
        <taxon>Papilionoideae</taxon>
        <taxon>50 kb inversion clade</taxon>
        <taxon>NPAAA clade</taxon>
        <taxon>Hologalegina</taxon>
        <taxon>IRL clade</taxon>
        <taxon>Trifolieae</taxon>
        <taxon>Trifolium</taxon>
    </lineage>
</organism>
<dbReference type="EMBL" id="LXQA010081262">
    <property type="protein sequence ID" value="MCI11725.1"/>
    <property type="molecule type" value="Genomic_DNA"/>
</dbReference>